<keyword evidence="3" id="KW-1185">Reference proteome</keyword>
<dbReference type="Gene3D" id="2.60.120.380">
    <property type="match status" value="1"/>
</dbReference>
<protein>
    <submittedName>
        <fullName evidence="2">DNA breaking-rejoining protein</fullName>
    </submittedName>
</protein>
<gene>
    <name evidence="2" type="ORF">DK847_00195</name>
</gene>
<accession>A0A2W2CDG1</accession>
<feature type="signal peptide" evidence="1">
    <location>
        <begin position="1"/>
        <end position="22"/>
    </location>
</feature>
<sequence length="133" mass="14147">MKAGTSLLIAALLLGPSQSGFAADRAETVKFNSGASSAEKKSSIKGYDSVDYRIAARAGQIMQVLFSPSNRSCYMNVLPPGGDTAIFNGSVSGNEFSRNLTATGTYRVQVYLMRNAARRGETCNFAISFEITG</sequence>
<dbReference type="AlphaFoldDB" id="A0A2W2CDG1"/>
<evidence type="ECO:0000313" key="3">
    <source>
        <dbReference type="Proteomes" id="UP000248795"/>
    </source>
</evidence>
<keyword evidence="1" id="KW-0732">Signal</keyword>
<dbReference type="EMBL" id="QKVK01000001">
    <property type="protein sequence ID" value="PZF78283.1"/>
    <property type="molecule type" value="Genomic_DNA"/>
</dbReference>
<organism evidence="2 3">
    <name type="scientific">Aestuariivirga litoralis</name>
    <dbReference type="NCBI Taxonomy" id="2650924"/>
    <lineage>
        <taxon>Bacteria</taxon>
        <taxon>Pseudomonadati</taxon>
        <taxon>Pseudomonadota</taxon>
        <taxon>Alphaproteobacteria</taxon>
        <taxon>Hyphomicrobiales</taxon>
        <taxon>Aestuariivirgaceae</taxon>
        <taxon>Aestuariivirga</taxon>
    </lineage>
</organism>
<proteinExistence type="predicted"/>
<comment type="caution">
    <text evidence="2">The sequence shown here is derived from an EMBL/GenBank/DDBJ whole genome shotgun (WGS) entry which is preliminary data.</text>
</comment>
<evidence type="ECO:0000256" key="1">
    <source>
        <dbReference type="SAM" id="SignalP"/>
    </source>
</evidence>
<feature type="chain" id="PRO_5016159488" evidence="1">
    <location>
        <begin position="23"/>
        <end position="133"/>
    </location>
</feature>
<dbReference type="RefSeq" id="WP_111195611.1">
    <property type="nucleotide sequence ID" value="NZ_QKVK01000001.1"/>
</dbReference>
<evidence type="ECO:0000313" key="2">
    <source>
        <dbReference type="EMBL" id="PZF78283.1"/>
    </source>
</evidence>
<reference evidence="3" key="1">
    <citation type="submission" date="2018-06" db="EMBL/GenBank/DDBJ databases">
        <title>Aestuariibacter litoralis strain KCTC 52945T.</title>
        <authorList>
            <person name="Li X."/>
            <person name="Salam N."/>
            <person name="Li J.-L."/>
            <person name="Chen Y.-M."/>
            <person name="Yang Z.-W."/>
            <person name="Zhang L.-Y."/>
            <person name="Han M.-X."/>
            <person name="Xiao M."/>
            <person name="Li W.-J."/>
        </authorList>
    </citation>
    <scope>NUCLEOTIDE SEQUENCE [LARGE SCALE GENOMIC DNA]</scope>
    <source>
        <strain evidence="3">KCTC 52945</strain>
    </source>
</reference>
<name>A0A2W2CDG1_9HYPH</name>
<dbReference type="Proteomes" id="UP000248795">
    <property type="component" value="Unassembled WGS sequence"/>
</dbReference>